<dbReference type="EMBL" id="UINC01001487">
    <property type="protein sequence ID" value="SUZ82022.1"/>
    <property type="molecule type" value="Genomic_DNA"/>
</dbReference>
<protein>
    <recommendedName>
        <fullName evidence="2">Bacterial surface antigen (D15) domain-containing protein</fullName>
    </recommendedName>
</protein>
<dbReference type="AlphaFoldDB" id="A0A381QRL4"/>
<reference evidence="1" key="1">
    <citation type="submission" date="2018-05" db="EMBL/GenBank/DDBJ databases">
        <authorList>
            <person name="Lanie J.A."/>
            <person name="Ng W.-L."/>
            <person name="Kazmierczak K.M."/>
            <person name="Andrzejewski T.M."/>
            <person name="Davidsen T.M."/>
            <person name="Wayne K.J."/>
            <person name="Tettelin H."/>
            <person name="Glass J.I."/>
            <person name="Rusch D."/>
            <person name="Podicherti R."/>
            <person name="Tsui H.-C.T."/>
            <person name="Winkler M.E."/>
        </authorList>
    </citation>
    <scope>NUCLEOTIDE SEQUENCE</scope>
</reference>
<sequence>MKNKLFSFLIITVLSLFFTSSVFAFGPDRRQDQFGTIPGYLVIPAPYVYPGLGKGWMLIGYGGNILDTNVDAFVVAFTGDAEGYISSVEEIFVIPKYFYLSAMHLNVKKFGINMYSSRGMESEKDDFNIFVGDKYILNKLETTLSLQERRIEISLYSQNENGRTTEIRDAKGENPQTIAEPILMNGQRNGAVIHLDWTDDLKDPREGLRFKSNTEFIPAVNTGSPEYNIFSYGLTYYLPVFEESAWAFHYFRSDAHVKTEGNLNLKSLLISSGLTETQADTCILYPTVTGCAAQISRAQNTIKANKNGTAHPLGGQDRLRSYPNGRYQAAHTQFYGSEFRWNFNTSQDVIDLIVFSDVMEALQATVFWEQGSVAEEKSDLGKINRSSYGTGIRLIGGSGNVYRFEASTGNEGSEILLIFQYPWSGETN</sequence>
<gene>
    <name evidence="1" type="ORF">METZ01_LOCUS34876</name>
</gene>
<accession>A0A381QRL4</accession>
<organism evidence="1">
    <name type="scientific">marine metagenome</name>
    <dbReference type="NCBI Taxonomy" id="408172"/>
    <lineage>
        <taxon>unclassified sequences</taxon>
        <taxon>metagenomes</taxon>
        <taxon>ecological metagenomes</taxon>
    </lineage>
</organism>
<proteinExistence type="predicted"/>
<name>A0A381QRL4_9ZZZZ</name>
<evidence type="ECO:0008006" key="2">
    <source>
        <dbReference type="Google" id="ProtNLM"/>
    </source>
</evidence>
<dbReference type="Gene3D" id="2.40.160.50">
    <property type="entry name" value="membrane protein fhac: a member of the omp85/tpsb transporter family"/>
    <property type="match status" value="1"/>
</dbReference>
<evidence type="ECO:0000313" key="1">
    <source>
        <dbReference type="EMBL" id="SUZ82022.1"/>
    </source>
</evidence>